<dbReference type="Gene3D" id="3.30.930.10">
    <property type="entry name" value="Bira Bifunctional Protein, Domain 2"/>
    <property type="match status" value="1"/>
</dbReference>
<proteinExistence type="inferred from homology"/>
<dbReference type="InterPro" id="IPR034762">
    <property type="entry name" value="Lys-tRNA-ligase_II_bac/euk"/>
</dbReference>
<dbReference type="InterPro" id="IPR018149">
    <property type="entry name" value="Lys-tRNA-synth_II_C"/>
</dbReference>
<evidence type="ECO:0000256" key="3">
    <source>
        <dbReference type="ARBA" id="ARBA00011738"/>
    </source>
</evidence>
<dbReference type="InterPro" id="IPR006195">
    <property type="entry name" value="aa-tRNA-synth_II"/>
</dbReference>
<evidence type="ECO:0000256" key="8">
    <source>
        <dbReference type="ARBA" id="ARBA00022840"/>
    </source>
</evidence>
<sequence>MSHEELNDQLLVRREKMQALRGKGLDPFGKRFDRTHTAKSIFTEFDQYEKEELEEKKAAVTIAGRVMTKRGKGKAGFAHVQDLTGQIQIYVRKDAIGDEAYDVFDMTDLGDIVGVSGTVFKTKVGELSIKVDSFVFLTKALRPLPDKFHGLKDVEQRYRQRYLDLITNQESQQTFIARSRIIQAMRRYLDDHGYLEVETPMMHSLAGGAAARPFITHHNTLDIELYMRIAIELHLKRLIVGGMEKVYEIGRVFRNEGVSTRHNPEFTMIELYEAYADYQDIMQLTENLVAHIAEEVLGSTTVTYGEYEVNLKPQWRRLHMVDAVKEFTGVDFWSEMTDEQARELAKEHGIEYKETMQYGHIVNEFFEQKVEENLIQPTFIYGHPVEISPLAKKNDEDPRFTDRFELFIVGREHANAFTELNDPIDQRERFEAQLKEREQGNDEAHEMDEDFVEALEYGLPPTGGLGIGIDRLVMLLTNSPSIRDVLLFPLMKHKE</sequence>
<evidence type="ECO:0000256" key="11">
    <source>
        <dbReference type="ARBA" id="ARBA00023146"/>
    </source>
</evidence>
<dbReference type="PANTHER" id="PTHR42918">
    <property type="entry name" value="LYSYL-TRNA SYNTHETASE"/>
    <property type="match status" value="1"/>
</dbReference>
<comment type="cofactor">
    <cofactor evidence="13 14">
        <name>Mg(2+)</name>
        <dbReference type="ChEBI" id="CHEBI:18420"/>
    </cofactor>
    <text evidence="13 14">Binds 3 Mg(2+) ions per subunit.</text>
</comment>
<dbReference type="NCBIfam" id="TIGR00499">
    <property type="entry name" value="lysS_bact"/>
    <property type="match status" value="1"/>
</dbReference>
<dbReference type="Gene3D" id="2.40.50.140">
    <property type="entry name" value="Nucleic acid-binding proteins"/>
    <property type="match status" value="1"/>
</dbReference>
<dbReference type="PIRSF" id="PIRSF039101">
    <property type="entry name" value="LysRS2"/>
    <property type="match status" value="1"/>
</dbReference>
<feature type="binding site" evidence="13">
    <location>
        <position position="405"/>
    </location>
    <ligand>
        <name>Mg(2+)</name>
        <dbReference type="ChEBI" id="CHEBI:18420"/>
        <label>1</label>
    </ligand>
</feature>
<gene>
    <name evidence="13 16" type="primary">lysS</name>
    <name evidence="16" type="ORF">QYG89_14880</name>
</gene>
<dbReference type="Proteomes" id="UP001619911">
    <property type="component" value="Unassembled WGS sequence"/>
</dbReference>
<dbReference type="Pfam" id="PF01336">
    <property type="entry name" value="tRNA_anti-codon"/>
    <property type="match status" value="1"/>
</dbReference>
<keyword evidence="17" id="KW-1185">Reference proteome</keyword>
<dbReference type="HAMAP" id="MF_00252">
    <property type="entry name" value="Lys_tRNA_synth_class2"/>
    <property type="match status" value="1"/>
</dbReference>
<evidence type="ECO:0000256" key="1">
    <source>
        <dbReference type="ARBA" id="ARBA00004496"/>
    </source>
</evidence>
<name>A0ABW8IBQ1_9BACI</name>
<keyword evidence="5 13" id="KW-0436">Ligase</keyword>
<dbReference type="CDD" id="cd00775">
    <property type="entry name" value="LysRS_core"/>
    <property type="match status" value="1"/>
</dbReference>
<evidence type="ECO:0000256" key="7">
    <source>
        <dbReference type="ARBA" id="ARBA00022741"/>
    </source>
</evidence>
<dbReference type="Pfam" id="PF00152">
    <property type="entry name" value="tRNA-synt_2"/>
    <property type="match status" value="1"/>
</dbReference>
<dbReference type="EMBL" id="JAUIYO010000018">
    <property type="protein sequence ID" value="MFK2826937.1"/>
    <property type="molecule type" value="Genomic_DNA"/>
</dbReference>
<comment type="subunit">
    <text evidence="3 13">Homodimer.</text>
</comment>
<comment type="caution">
    <text evidence="16">The sequence shown here is derived from an EMBL/GenBank/DDBJ whole genome shotgun (WGS) entry which is preliminary data.</text>
</comment>
<protein>
    <recommendedName>
        <fullName evidence="13">Lysine--tRNA ligase</fullName>
        <ecNumber evidence="13">6.1.1.6</ecNumber>
    </recommendedName>
    <alternativeName>
        <fullName evidence="13">Lysyl-tRNA synthetase</fullName>
        <shortName evidence="13">LysRS</shortName>
    </alternativeName>
</protein>
<dbReference type="PRINTS" id="PR00982">
    <property type="entry name" value="TRNASYNTHLYS"/>
</dbReference>
<feature type="binding site" evidence="13">
    <location>
        <position position="412"/>
    </location>
    <ligand>
        <name>Mg(2+)</name>
        <dbReference type="ChEBI" id="CHEBI:18420"/>
        <label>1</label>
    </ligand>
</feature>
<dbReference type="SUPFAM" id="SSF50249">
    <property type="entry name" value="Nucleic acid-binding proteins"/>
    <property type="match status" value="1"/>
</dbReference>
<dbReference type="RefSeq" id="WP_404318733.1">
    <property type="nucleotide sequence ID" value="NZ_JAUIYO010000018.1"/>
</dbReference>
<keyword evidence="10 13" id="KW-0648">Protein biosynthesis</keyword>
<comment type="catalytic activity">
    <reaction evidence="12 13 14">
        <text>tRNA(Lys) + L-lysine + ATP = L-lysyl-tRNA(Lys) + AMP + diphosphate</text>
        <dbReference type="Rhea" id="RHEA:20792"/>
        <dbReference type="Rhea" id="RHEA-COMP:9696"/>
        <dbReference type="Rhea" id="RHEA-COMP:9697"/>
        <dbReference type="ChEBI" id="CHEBI:30616"/>
        <dbReference type="ChEBI" id="CHEBI:32551"/>
        <dbReference type="ChEBI" id="CHEBI:33019"/>
        <dbReference type="ChEBI" id="CHEBI:78442"/>
        <dbReference type="ChEBI" id="CHEBI:78529"/>
        <dbReference type="ChEBI" id="CHEBI:456215"/>
        <dbReference type="EC" id="6.1.1.6"/>
    </reaction>
</comment>
<evidence type="ECO:0000256" key="12">
    <source>
        <dbReference type="ARBA" id="ARBA00048573"/>
    </source>
</evidence>
<dbReference type="InterPro" id="IPR045864">
    <property type="entry name" value="aa-tRNA-synth_II/BPL/LPL"/>
</dbReference>
<evidence type="ECO:0000259" key="15">
    <source>
        <dbReference type="PROSITE" id="PS50862"/>
    </source>
</evidence>
<keyword evidence="9 13" id="KW-0460">Magnesium</keyword>
<dbReference type="InterPro" id="IPR004364">
    <property type="entry name" value="Aa-tRNA-synt_II"/>
</dbReference>
<evidence type="ECO:0000256" key="13">
    <source>
        <dbReference type="HAMAP-Rule" id="MF_00252"/>
    </source>
</evidence>
<feature type="domain" description="Aminoacyl-transfer RNA synthetases class-II family profile" evidence="15">
    <location>
        <begin position="178"/>
        <end position="489"/>
    </location>
</feature>
<keyword evidence="4 13" id="KW-0963">Cytoplasm</keyword>
<dbReference type="InterPro" id="IPR002313">
    <property type="entry name" value="Lys-tRNA-ligase_II"/>
</dbReference>
<keyword evidence="8 13" id="KW-0067">ATP-binding</keyword>
<evidence type="ECO:0000256" key="5">
    <source>
        <dbReference type="ARBA" id="ARBA00022598"/>
    </source>
</evidence>
<evidence type="ECO:0000256" key="9">
    <source>
        <dbReference type="ARBA" id="ARBA00022842"/>
    </source>
</evidence>
<comment type="similarity">
    <text evidence="2 13">Belongs to the class-II aminoacyl-tRNA synthetase family.</text>
</comment>
<dbReference type="CDD" id="cd04322">
    <property type="entry name" value="LysRS_N"/>
    <property type="match status" value="1"/>
</dbReference>
<dbReference type="SUPFAM" id="SSF55681">
    <property type="entry name" value="Class II aaRS and biotin synthetases"/>
    <property type="match status" value="1"/>
</dbReference>
<keyword evidence="11 13" id="KW-0030">Aminoacyl-tRNA synthetase</keyword>
<reference evidence="16 17" key="1">
    <citation type="submission" date="2023-07" db="EMBL/GenBank/DDBJ databases">
        <title>Bacillus lucianemedeirus sp. nov, a new species isolated from an immunobiological production facility.</title>
        <authorList>
            <person name="Costa L.V."/>
            <person name="Miranda R.V.S.L."/>
            <person name="Brandao M.L.L."/>
            <person name="Reis C.M.F."/>
            <person name="Frazao A.M."/>
            <person name="Cruz F.V."/>
            <person name="Baio P.V.P."/>
            <person name="Veras J.F.C."/>
            <person name="Ramos J.N."/>
            <person name="Vieira V."/>
        </authorList>
    </citation>
    <scope>NUCLEOTIDE SEQUENCE [LARGE SCALE GENOMIC DNA]</scope>
    <source>
        <strain evidence="16 17">B190/17</strain>
    </source>
</reference>
<dbReference type="InterPro" id="IPR012340">
    <property type="entry name" value="NA-bd_OB-fold"/>
</dbReference>
<dbReference type="InterPro" id="IPR004365">
    <property type="entry name" value="NA-bd_OB_tRNA"/>
</dbReference>
<evidence type="ECO:0000256" key="6">
    <source>
        <dbReference type="ARBA" id="ARBA00022723"/>
    </source>
</evidence>
<evidence type="ECO:0000313" key="16">
    <source>
        <dbReference type="EMBL" id="MFK2826937.1"/>
    </source>
</evidence>
<organism evidence="16 17">
    <name type="scientific">Bacillus lumedeiriae</name>
    <dbReference type="NCBI Taxonomy" id="3058829"/>
    <lineage>
        <taxon>Bacteria</taxon>
        <taxon>Bacillati</taxon>
        <taxon>Bacillota</taxon>
        <taxon>Bacilli</taxon>
        <taxon>Bacillales</taxon>
        <taxon>Bacillaceae</taxon>
        <taxon>Bacillus</taxon>
    </lineage>
</organism>
<dbReference type="InterPro" id="IPR044136">
    <property type="entry name" value="Lys-tRNA-ligase_II_N"/>
</dbReference>
<dbReference type="NCBIfam" id="NF001756">
    <property type="entry name" value="PRK00484.1"/>
    <property type="match status" value="1"/>
</dbReference>
<evidence type="ECO:0000256" key="2">
    <source>
        <dbReference type="ARBA" id="ARBA00008226"/>
    </source>
</evidence>
<comment type="subcellular location">
    <subcellularLocation>
        <location evidence="1 13">Cytoplasm</location>
    </subcellularLocation>
</comment>
<evidence type="ECO:0000256" key="10">
    <source>
        <dbReference type="ARBA" id="ARBA00022917"/>
    </source>
</evidence>
<keyword evidence="6 13" id="KW-0479">Metal-binding</keyword>
<accession>A0ABW8IBQ1</accession>
<dbReference type="PANTHER" id="PTHR42918:SF15">
    <property type="entry name" value="LYSINE--TRNA LIGASE, CHLOROPLASTIC_MITOCHONDRIAL"/>
    <property type="match status" value="1"/>
</dbReference>
<keyword evidence="7 13" id="KW-0547">Nucleotide-binding</keyword>
<evidence type="ECO:0000256" key="4">
    <source>
        <dbReference type="ARBA" id="ARBA00022490"/>
    </source>
</evidence>
<evidence type="ECO:0000256" key="14">
    <source>
        <dbReference type="RuleBase" id="RU000336"/>
    </source>
</evidence>
<dbReference type="EC" id="6.1.1.6" evidence="13"/>
<feature type="binding site" evidence="13">
    <location>
        <position position="412"/>
    </location>
    <ligand>
        <name>Mg(2+)</name>
        <dbReference type="ChEBI" id="CHEBI:18420"/>
        <label>2</label>
    </ligand>
</feature>
<dbReference type="GO" id="GO:0004824">
    <property type="term" value="F:lysine-tRNA ligase activity"/>
    <property type="evidence" value="ECO:0007669"/>
    <property type="project" value="UniProtKB-EC"/>
</dbReference>
<evidence type="ECO:0000313" key="17">
    <source>
        <dbReference type="Proteomes" id="UP001619911"/>
    </source>
</evidence>
<dbReference type="PROSITE" id="PS50862">
    <property type="entry name" value="AA_TRNA_LIGASE_II"/>
    <property type="match status" value="1"/>
</dbReference>